<comment type="caution">
    <text evidence="12">The sequence shown here is derived from an EMBL/GenBank/DDBJ whole genome shotgun (WGS) entry which is preliminary data.</text>
</comment>
<dbReference type="Gene3D" id="1.10.246.70">
    <property type="match status" value="1"/>
</dbReference>
<feature type="active site" description="Charge relay system" evidence="9">
    <location>
        <position position="469"/>
    </location>
</feature>
<dbReference type="STRING" id="764298.STRMA_0016"/>
<dbReference type="GO" id="GO:0004177">
    <property type="term" value="F:aminopeptidase activity"/>
    <property type="evidence" value="ECO:0007669"/>
    <property type="project" value="UniProtKB-KW"/>
</dbReference>
<sequence length="762" mass="87863">MKYNQYSYMPKSIQTAEKELQKLGFFLSRKKTNKENLAQFIKQVYFQQSDSDYLFQTIIADKQTTFKEFWDSSQGLTETIFYWVASQLLDFIPFSDFQDAFSFLKEKQFPVCYQENHFLITLYHLLGSRTKNGNILLDKLISQGFLPADNTYHFFNGKSLATFNTSNLIRETIYVEAPLDTDKDGLLDLIKVNIIRPKTKVKLPVIMTASPYHEGTNDWAADKRLHQMEGTLAVKQSQEITVKDPGFKPRSVHTADLPISRAEETFSYINSYSLNDYLLARGFANIYVSGIGTKGSDGFMTSGDYTQIESFKSVIDWLNGRANAYTDHKRRKKAVADWTNGLVATTGKSYLGTMSTGLATTGIKELKVIIAESAISSWYDYYRENGLVCSPGGYPGEDLDVLTELTYSRNLAAGDYLQNNQWYQKMLAEQTEQIDRTSGDYNQFWHERNYLPQAHKIQAHVVYTHGLQDWNVKPNQVYQIFKALPQQVQKHLFLHQGSHVYLHNWQSIDFRESMNALLTAELLGYQNHFQLPEIIWQDNTQEQTWKSLNKWGEDQTKILPLGKHLQTIENHYPEDTFKDYSKQYSTFKEALFAGQANAALIDYTVEEDLLISGQIKLTIRLKSSSNKGLLSVQLLDWGSKKRLTDIPRILEADSIDNGQNFSREALRELPFKETAYRVITKSVLNLQNRHKLLTIEPVIPDEWMTFTLLLQPSIYQLKKGDTLRLLLYTTDFEHTIRDNSHYHLTIDMEKSSLAIPKIDKSL</sequence>
<evidence type="ECO:0000256" key="3">
    <source>
        <dbReference type="ARBA" id="ARBA00010819"/>
    </source>
</evidence>
<evidence type="ECO:0000256" key="9">
    <source>
        <dbReference type="HAMAP-Rule" id="MF_00698"/>
    </source>
</evidence>
<evidence type="ECO:0000259" key="11">
    <source>
        <dbReference type="SMART" id="SM00940"/>
    </source>
</evidence>
<name>G5JXX1_9STRE</name>
<evidence type="ECO:0000256" key="8">
    <source>
        <dbReference type="ARBA" id="ARBA00022825"/>
    </source>
</evidence>
<dbReference type="Pfam" id="PF09168">
    <property type="entry name" value="PepX_N"/>
    <property type="match status" value="1"/>
</dbReference>
<dbReference type="InterPro" id="IPR000383">
    <property type="entry name" value="Xaa-Pro-like_dom"/>
</dbReference>
<dbReference type="Gene3D" id="2.60.120.260">
    <property type="entry name" value="Galactose-binding domain-like"/>
    <property type="match status" value="1"/>
</dbReference>
<keyword evidence="13" id="KW-1185">Reference proteome</keyword>
<evidence type="ECO:0000256" key="5">
    <source>
        <dbReference type="ARBA" id="ARBA00022438"/>
    </source>
</evidence>
<dbReference type="GO" id="GO:0005737">
    <property type="term" value="C:cytoplasm"/>
    <property type="evidence" value="ECO:0007669"/>
    <property type="project" value="UniProtKB-SubCell"/>
</dbReference>
<evidence type="ECO:0000256" key="4">
    <source>
        <dbReference type="ARBA" id="ARBA00011738"/>
    </source>
</evidence>
<feature type="domain" description="Xaa-Pro dipeptidyl-peptidase C-terminal" evidence="10">
    <location>
        <begin position="515"/>
        <end position="754"/>
    </location>
</feature>
<evidence type="ECO:0000259" key="10">
    <source>
        <dbReference type="SMART" id="SM00939"/>
    </source>
</evidence>
<dbReference type="GO" id="GO:0008239">
    <property type="term" value="F:dipeptidyl-peptidase activity"/>
    <property type="evidence" value="ECO:0007669"/>
    <property type="project" value="UniProtKB-UniRule"/>
</dbReference>
<accession>G5JXX1</accession>
<comment type="subunit">
    <text evidence="4 9">Homodimer.</text>
</comment>
<dbReference type="HAMAP" id="MF_00698">
    <property type="entry name" value="Aminopeptidase_S15"/>
    <property type="match status" value="1"/>
</dbReference>
<feature type="active site" description="Charge relay system" evidence="9">
    <location>
        <position position="349"/>
    </location>
</feature>
<comment type="subcellular location">
    <subcellularLocation>
        <location evidence="9">Cytoplasm</location>
    </subcellularLocation>
</comment>
<dbReference type="Pfam" id="PF08530">
    <property type="entry name" value="PepX_C"/>
    <property type="match status" value="1"/>
</dbReference>
<dbReference type="SMART" id="SM00939">
    <property type="entry name" value="PepX_C"/>
    <property type="match status" value="1"/>
</dbReference>
<evidence type="ECO:0000313" key="13">
    <source>
        <dbReference type="Proteomes" id="UP000003573"/>
    </source>
</evidence>
<dbReference type="Pfam" id="PF02129">
    <property type="entry name" value="Peptidase_S15"/>
    <property type="match status" value="1"/>
</dbReference>
<dbReference type="PRINTS" id="PR00923">
    <property type="entry name" value="LACTOPTASE"/>
</dbReference>
<dbReference type="GO" id="GO:0006508">
    <property type="term" value="P:proteolysis"/>
    <property type="evidence" value="ECO:0007669"/>
    <property type="project" value="UniProtKB-KW"/>
</dbReference>
<dbReference type="GO" id="GO:0008236">
    <property type="term" value="F:serine-type peptidase activity"/>
    <property type="evidence" value="ECO:0007669"/>
    <property type="project" value="UniProtKB-KW"/>
</dbReference>
<reference evidence="12 13" key="1">
    <citation type="journal article" date="2014" name="Int. J. Syst. Evol. Microbiol.">
        <title>Phylogenomics and the dynamic genome evolution of the genus Streptococcus.</title>
        <authorList>
            <consortium name="The Broad Institute Genome Sequencing Platform"/>
            <person name="Richards V.P."/>
            <person name="Palmer S.R."/>
            <person name="Pavinski Bitar P.D."/>
            <person name="Qin X."/>
            <person name="Weinstock G.M."/>
            <person name="Highlander S.K."/>
            <person name="Town C.D."/>
            <person name="Burne R.A."/>
            <person name="Stanhope M.J."/>
        </authorList>
    </citation>
    <scope>NUCLEOTIDE SEQUENCE [LARGE SCALE GENOMIC DNA]</scope>
    <source>
        <strain evidence="12 13">NCTC 11558</strain>
    </source>
</reference>
<evidence type="ECO:0000256" key="7">
    <source>
        <dbReference type="ARBA" id="ARBA00022801"/>
    </source>
</evidence>
<dbReference type="NCBIfam" id="NF003783">
    <property type="entry name" value="PRK05371.1-4"/>
    <property type="match status" value="1"/>
</dbReference>
<dbReference type="OrthoDB" id="319764at2"/>
<comment type="similarity">
    <text evidence="3 9">Belongs to the peptidase S15 family.</text>
</comment>
<comment type="catalytic activity">
    <reaction evidence="1 9">
        <text>Hydrolyzes Xaa-Pro-|- bonds to release unblocked, N-terminal dipeptides from substrates including Ala-Pro-|-p-nitroanilide and (sequentially) Tyr-Pro-|-Phe-Pro-|-Gly-Pro-|-Ile.</text>
        <dbReference type="EC" id="3.4.14.11"/>
    </reaction>
</comment>
<evidence type="ECO:0000256" key="6">
    <source>
        <dbReference type="ARBA" id="ARBA00022670"/>
    </source>
</evidence>
<feature type="active site" description="Charge relay system" evidence="9">
    <location>
        <position position="499"/>
    </location>
</feature>
<dbReference type="SUPFAM" id="SSF49785">
    <property type="entry name" value="Galactose-binding domain-like"/>
    <property type="match status" value="1"/>
</dbReference>
<dbReference type="InterPro" id="IPR013736">
    <property type="entry name" value="Xaa-Pro_dipept_C"/>
</dbReference>
<dbReference type="InterPro" id="IPR015251">
    <property type="entry name" value="PepX_N_dom"/>
</dbReference>
<dbReference type="Proteomes" id="UP000003573">
    <property type="component" value="Unassembled WGS sequence"/>
</dbReference>
<keyword evidence="5 9" id="KW-0031">Aminopeptidase</keyword>
<dbReference type="EMBL" id="AEUW02000001">
    <property type="protein sequence ID" value="EHJ51586.1"/>
    <property type="molecule type" value="Genomic_DNA"/>
</dbReference>
<dbReference type="InterPro" id="IPR036313">
    <property type="entry name" value="PepX_N_dom_sf"/>
</dbReference>
<dbReference type="SUPFAM" id="SSF81761">
    <property type="entry name" value="X-Prolyl dipeptidyl aminopeptidase PepX, N-terminal domain"/>
    <property type="match status" value="1"/>
</dbReference>
<dbReference type="InterPro" id="IPR008252">
    <property type="entry name" value="Pept_S15_Xpro"/>
</dbReference>
<keyword evidence="8 9" id="KW-0720">Serine protease</keyword>
<dbReference type="SUPFAM" id="SSF53474">
    <property type="entry name" value="alpha/beta-Hydrolases"/>
    <property type="match status" value="1"/>
</dbReference>
<evidence type="ECO:0000256" key="1">
    <source>
        <dbReference type="ARBA" id="ARBA00000123"/>
    </source>
</evidence>
<dbReference type="Gene3D" id="3.40.50.1820">
    <property type="entry name" value="alpha/beta hydrolase"/>
    <property type="match status" value="1"/>
</dbReference>
<feature type="domain" description="X-Prolyl dipeptidyl aminopeptidase PepX N-terminal" evidence="11">
    <location>
        <begin position="1"/>
        <end position="145"/>
    </location>
</feature>
<comment type="function">
    <text evidence="2 9">Removes N-terminal dipeptides sequentially from polypeptides having unsubstituted N-termini provided that the penultimate residue is proline.</text>
</comment>
<protein>
    <recommendedName>
        <fullName evidence="9">Xaa-Pro dipeptidyl-peptidase</fullName>
        <ecNumber evidence="9">3.4.14.11</ecNumber>
    </recommendedName>
    <alternativeName>
        <fullName evidence="9">X-Pro dipeptidyl-peptidase</fullName>
    </alternativeName>
    <alternativeName>
        <fullName evidence="9">X-prolyl-dipeptidyl aminopeptidase</fullName>
        <shortName evidence="9">X-PDAP</shortName>
    </alternativeName>
</protein>
<dbReference type="InterPro" id="IPR008979">
    <property type="entry name" value="Galactose-bd-like_sf"/>
</dbReference>
<keyword evidence="9" id="KW-0963">Cytoplasm</keyword>
<keyword evidence="6 9" id="KW-0645">Protease</keyword>
<gene>
    <name evidence="9 12" type="primary">pepX</name>
    <name evidence="12" type="ORF">STRMA_0016</name>
</gene>
<dbReference type="AlphaFoldDB" id="G5JXX1"/>
<proteinExistence type="inferred from homology"/>
<keyword evidence="7 9" id="KW-0378">Hydrolase</keyword>
<dbReference type="InterPro" id="IPR029058">
    <property type="entry name" value="AB_hydrolase_fold"/>
</dbReference>
<dbReference type="eggNOG" id="COG2936">
    <property type="taxonomic scope" value="Bacteria"/>
</dbReference>
<evidence type="ECO:0000313" key="12">
    <source>
        <dbReference type="EMBL" id="EHJ51586.1"/>
    </source>
</evidence>
<evidence type="ECO:0000256" key="2">
    <source>
        <dbReference type="ARBA" id="ARBA00003997"/>
    </source>
</evidence>
<dbReference type="SMART" id="SM00940">
    <property type="entry name" value="PepX_N"/>
    <property type="match status" value="1"/>
</dbReference>
<dbReference type="RefSeq" id="WP_003078570.1">
    <property type="nucleotide sequence ID" value="NZ_AEUW02000001.1"/>
</dbReference>
<organism evidence="12 13">
    <name type="scientific">Streptococcus macacae NCTC 11558</name>
    <dbReference type="NCBI Taxonomy" id="764298"/>
    <lineage>
        <taxon>Bacteria</taxon>
        <taxon>Bacillati</taxon>
        <taxon>Bacillota</taxon>
        <taxon>Bacilli</taxon>
        <taxon>Lactobacillales</taxon>
        <taxon>Streptococcaceae</taxon>
        <taxon>Streptococcus</taxon>
    </lineage>
</organism>
<dbReference type="EC" id="3.4.14.11" evidence="9"/>